<protein>
    <submittedName>
        <fullName evidence="12">Sulfate transporter CysZ</fullName>
    </submittedName>
</protein>
<dbReference type="Pfam" id="PF07264">
    <property type="entry name" value="EI24"/>
    <property type="match status" value="1"/>
</dbReference>
<gene>
    <name evidence="12" type="primary">cysZ</name>
    <name evidence="12" type="ORF">DPBNPPHM_00132</name>
</gene>
<keyword evidence="7 11" id="KW-1133">Transmembrane helix</keyword>
<evidence type="ECO:0000256" key="10">
    <source>
        <dbReference type="ARBA" id="ARBA00023192"/>
    </source>
</evidence>
<dbReference type="AlphaFoldDB" id="A0A5S9N6K3"/>
<dbReference type="InterPro" id="IPR059112">
    <property type="entry name" value="CysZ/EI24"/>
</dbReference>
<dbReference type="GO" id="GO:0000103">
    <property type="term" value="P:sulfate assimilation"/>
    <property type="evidence" value="ECO:0007669"/>
    <property type="project" value="TreeGrafter"/>
</dbReference>
<keyword evidence="10" id="KW-0198">Cysteine biosynthesis</keyword>
<keyword evidence="6 11" id="KW-0812">Transmembrane</keyword>
<evidence type="ECO:0000313" key="13">
    <source>
        <dbReference type="Proteomes" id="UP000434580"/>
    </source>
</evidence>
<reference evidence="12 13" key="1">
    <citation type="submission" date="2019-11" db="EMBL/GenBank/DDBJ databases">
        <authorList>
            <person name="Holert J."/>
        </authorList>
    </citation>
    <scope>NUCLEOTIDE SEQUENCE [LARGE SCALE GENOMIC DNA]</scope>
    <source>
        <strain evidence="12">BC5_2</strain>
    </source>
</reference>
<feature type="transmembrane region" description="Helical" evidence="11">
    <location>
        <begin position="68"/>
        <end position="90"/>
    </location>
</feature>
<dbReference type="PANTHER" id="PTHR37468">
    <property type="entry name" value="SULFATE TRANSPORTER CYSZ"/>
    <property type="match status" value="1"/>
</dbReference>
<dbReference type="InterPro" id="IPR050480">
    <property type="entry name" value="CysZ-like"/>
</dbReference>
<dbReference type="Proteomes" id="UP000434580">
    <property type="component" value="Unassembled WGS sequence"/>
</dbReference>
<keyword evidence="8" id="KW-0764">Sulfate transport</keyword>
<keyword evidence="3" id="KW-1003">Cell membrane</keyword>
<feature type="transmembrane region" description="Helical" evidence="11">
    <location>
        <begin position="201"/>
        <end position="233"/>
    </location>
</feature>
<evidence type="ECO:0000256" key="7">
    <source>
        <dbReference type="ARBA" id="ARBA00022989"/>
    </source>
</evidence>
<evidence type="ECO:0000256" key="2">
    <source>
        <dbReference type="ARBA" id="ARBA00022448"/>
    </source>
</evidence>
<keyword evidence="4" id="KW-0997">Cell inner membrane</keyword>
<evidence type="ECO:0000256" key="5">
    <source>
        <dbReference type="ARBA" id="ARBA00022605"/>
    </source>
</evidence>
<evidence type="ECO:0000313" key="12">
    <source>
        <dbReference type="EMBL" id="CAA0079361.1"/>
    </source>
</evidence>
<evidence type="ECO:0000256" key="9">
    <source>
        <dbReference type="ARBA" id="ARBA00023136"/>
    </source>
</evidence>
<dbReference type="GO" id="GO:0009675">
    <property type="term" value="F:high-affinity sulfate:proton symporter activity"/>
    <property type="evidence" value="ECO:0007669"/>
    <property type="project" value="TreeGrafter"/>
</dbReference>
<evidence type="ECO:0000256" key="4">
    <source>
        <dbReference type="ARBA" id="ARBA00022519"/>
    </source>
</evidence>
<evidence type="ECO:0000256" key="3">
    <source>
        <dbReference type="ARBA" id="ARBA00022475"/>
    </source>
</evidence>
<name>A0A5S9N6K3_9GAMM</name>
<keyword evidence="2" id="KW-0813">Transport</keyword>
<dbReference type="OrthoDB" id="5292355at2"/>
<evidence type="ECO:0000256" key="1">
    <source>
        <dbReference type="ARBA" id="ARBA00004141"/>
    </source>
</evidence>
<dbReference type="NCBIfam" id="NF003433">
    <property type="entry name" value="PRK04949.1"/>
    <property type="match status" value="1"/>
</dbReference>
<dbReference type="GO" id="GO:0005886">
    <property type="term" value="C:plasma membrane"/>
    <property type="evidence" value="ECO:0007669"/>
    <property type="project" value="TreeGrafter"/>
</dbReference>
<evidence type="ECO:0000256" key="8">
    <source>
        <dbReference type="ARBA" id="ARBA00023032"/>
    </source>
</evidence>
<dbReference type="GO" id="GO:0019344">
    <property type="term" value="P:cysteine biosynthetic process"/>
    <property type="evidence" value="ECO:0007669"/>
    <property type="project" value="UniProtKB-KW"/>
</dbReference>
<dbReference type="EMBL" id="CACSII010000001">
    <property type="protein sequence ID" value="CAA0079361.1"/>
    <property type="molecule type" value="Genomic_DNA"/>
</dbReference>
<keyword evidence="5" id="KW-0028">Amino-acid biosynthesis</keyword>
<sequence>MNQQPLHPPFLMLLDGLKLVTRPGLRRYVMIPLAINLIIFASMFSWGIDLIGQWQQDISAWLPSWLSWASYILWPVYALAFWLFLSYGFITLTNIIASPFNALLSEKVEGLMGYPTNDVSGLKAFMAMVPKAVMREIQKFVASLKWLVLMIVLLFIPGLNILTILISGWLMAIQYLDYPADNHEVPFKRLLNTMGKDRFPAWGFGLSISLVSMIPLANLVIVPAAICGATCLWHEKYHIPAKAD</sequence>
<dbReference type="PANTHER" id="PTHR37468:SF1">
    <property type="entry name" value="SULFATE TRANSPORTER CYSZ"/>
    <property type="match status" value="1"/>
</dbReference>
<comment type="subcellular location">
    <subcellularLocation>
        <location evidence="1">Membrane</location>
        <topology evidence="1">Multi-pass membrane protein</topology>
    </subcellularLocation>
</comment>
<feature type="transmembrane region" description="Helical" evidence="11">
    <location>
        <begin position="144"/>
        <end position="172"/>
    </location>
</feature>
<keyword evidence="9 11" id="KW-0472">Membrane</keyword>
<organism evidence="12 13">
    <name type="scientific">BD1-7 clade bacterium</name>
    <dbReference type="NCBI Taxonomy" id="2029982"/>
    <lineage>
        <taxon>Bacteria</taxon>
        <taxon>Pseudomonadati</taxon>
        <taxon>Pseudomonadota</taxon>
        <taxon>Gammaproteobacteria</taxon>
        <taxon>Cellvibrionales</taxon>
        <taxon>Spongiibacteraceae</taxon>
        <taxon>BD1-7 clade</taxon>
    </lineage>
</organism>
<evidence type="ECO:0000256" key="6">
    <source>
        <dbReference type="ARBA" id="ARBA00022692"/>
    </source>
</evidence>
<feature type="transmembrane region" description="Helical" evidence="11">
    <location>
        <begin position="28"/>
        <end position="48"/>
    </location>
</feature>
<evidence type="ECO:0000256" key="11">
    <source>
        <dbReference type="SAM" id="Phobius"/>
    </source>
</evidence>
<proteinExistence type="predicted"/>
<accession>A0A5S9N6K3</accession>